<evidence type="ECO:0000313" key="2">
    <source>
        <dbReference type="Proteomes" id="UP000093629"/>
    </source>
</evidence>
<protein>
    <submittedName>
        <fullName evidence="1">Uncharacterized protein</fullName>
    </submittedName>
</protein>
<reference evidence="1 2" key="1">
    <citation type="submission" date="2016-06" db="EMBL/GenBank/DDBJ databases">
        <authorList>
            <person name="Kjaerup R.B."/>
            <person name="Dalgaard T.S."/>
            <person name="Juul-Madsen H.R."/>
        </authorList>
    </citation>
    <scope>NUCLEOTIDE SEQUENCE [LARGE SCALE GENOMIC DNA]</scope>
    <source>
        <strain evidence="1 2">1245139.5</strain>
    </source>
</reference>
<name>A0A1A3MVM9_MYCAS</name>
<keyword evidence="2" id="KW-1185">Reference proteome</keyword>
<evidence type="ECO:0000313" key="1">
    <source>
        <dbReference type="EMBL" id="OBK12217.1"/>
    </source>
</evidence>
<dbReference type="EMBL" id="LZLQ01000129">
    <property type="protein sequence ID" value="OBK12217.1"/>
    <property type="molecule type" value="Genomic_DNA"/>
</dbReference>
<comment type="caution">
    <text evidence="1">The sequence shown here is derived from an EMBL/GenBank/DDBJ whole genome shotgun (WGS) entry which is preliminary data.</text>
</comment>
<accession>A0A1A3MVM9</accession>
<sequence length="76" mass="7839">MIGAVVCQVDVETVISPQSHLNRTDSQLVGNSVDLGLQVGGLIVWIAGHSRGILPLRGEQVGSLTILLGHAAENAG</sequence>
<organism evidence="1 2">
    <name type="scientific">Mycobacterium asiaticum</name>
    <dbReference type="NCBI Taxonomy" id="1790"/>
    <lineage>
        <taxon>Bacteria</taxon>
        <taxon>Bacillati</taxon>
        <taxon>Actinomycetota</taxon>
        <taxon>Actinomycetes</taxon>
        <taxon>Mycobacteriales</taxon>
        <taxon>Mycobacteriaceae</taxon>
        <taxon>Mycobacterium</taxon>
    </lineage>
</organism>
<proteinExistence type="predicted"/>
<dbReference type="Proteomes" id="UP000093629">
    <property type="component" value="Unassembled WGS sequence"/>
</dbReference>
<dbReference type="AlphaFoldDB" id="A0A1A3MVM9"/>
<gene>
    <name evidence="1" type="ORF">A5636_12485</name>
</gene>